<sequence length="425" mass="46212">MLGMGLDGYDLSIMAVALLSLTPSWGLSPWETGVVMAMPLLGSFFGALLGGAVIDRWGRRRLLLPNVVLYALGAGLSAISPNLLVLSVARFIVGLGIGLDYPLVSTLVAEYRRTADRGQGFVWINLAWESGALLSSLVGWWFFDFGPDAWRWMLGSAVIPAVLLLQVRRKLPESPRWLARHARLEAADRALRLLRPEWQHSERMTALGLYAGQCRHWSDLLRKQWHRRLFLGVLPWFFLDVVGLGVALYFPTVLRSEGLATTDAQAAVINAIFIGLSMAGMALILPRIDRVGRVRLQWMGFFAMAFGLITLSLALLSHRSWAVFLGAGVYCLGIGMGPGVTVFALAVELFPTDLRGSASGLAAAVARIGALLSAVGFPLMEAGITIPGVLAILAVCAIAAAWVTWHYQLETKGLSLEYLETSTKP</sequence>
<feature type="transmembrane region" description="Helical" evidence="7">
    <location>
        <begin position="67"/>
        <end position="85"/>
    </location>
</feature>
<evidence type="ECO:0000256" key="5">
    <source>
        <dbReference type="ARBA" id="ARBA00022989"/>
    </source>
</evidence>
<feature type="transmembrane region" description="Helical" evidence="7">
    <location>
        <begin position="322"/>
        <end position="347"/>
    </location>
</feature>
<evidence type="ECO:0000256" key="7">
    <source>
        <dbReference type="SAM" id="Phobius"/>
    </source>
</evidence>
<evidence type="ECO:0000259" key="8">
    <source>
        <dbReference type="PROSITE" id="PS50850"/>
    </source>
</evidence>
<accession>A0A059ZRG2</accession>
<feature type="transmembrane region" description="Helical" evidence="7">
    <location>
        <begin position="36"/>
        <end position="55"/>
    </location>
</feature>
<reference evidence="9 10" key="1">
    <citation type="journal article" date="2009" name="J. Bacteriol.">
        <title>Draft genome sequence of the extremely acidophilic bacterium Acidithiobacillus caldus ATCC 51756 reveals metabolic versatility in the genus Acidithiobacillus.</title>
        <authorList>
            <person name="Valdes J."/>
            <person name="Quatrini R."/>
            <person name="Hallberg K."/>
            <person name="Dopson M."/>
            <person name="Valenzuela P.D."/>
            <person name="Holmes D.S."/>
        </authorList>
    </citation>
    <scope>NUCLEOTIDE SEQUENCE [LARGE SCALE GENOMIC DNA]</scope>
    <source>
        <strain evidence="10">ATCC 51756 / DSM 8584 / KU</strain>
    </source>
</reference>
<dbReference type="InterPro" id="IPR005829">
    <property type="entry name" value="Sugar_transporter_CS"/>
</dbReference>
<keyword evidence="3" id="KW-0813">Transport</keyword>
<dbReference type="KEGG" id="acz:Acaty_c1605"/>
<dbReference type="EMBL" id="CP005986">
    <property type="protein sequence ID" value="AIA55469.1"/>
    <property type="molecule type" value="Genomic_DNA"/>
</dbReference>
<organism evidence="9 10">
    <name type="scientific">Acidithiobacillus caldus (strain ATCC 51756 / DSM 8584 / KU)</name>
    <dbReference type="NCBI Taxonomy" id="637389"/>
    <lineage>
        <taxon>Bacteria</taxon>
        <taxon>Pseudomonadati</taxon>
        <taxon>Pseudomonadota</taxon>
        <taxon>Acidithiobacillia</taxon>
        <taxon>Acidithiobacillales</taxon>
        <taxon>Acidithiobacillaceae</taxon>
        <taxon>Acidithiobacillus</taxon>
    </lineage>
</organism>
<keyword evidence="5 7" id="KW-1133">Transmembrane helix</keyword>
<dbReference type="PANTHER" id="PTHR48020:SF12">
    <property type="entry name" value="PROTON MYO-INOSITOL COTRANSPORTER"/>
    <property type="match status" value="1"/>
</dbReference>
<evidence type="ECO:0000256" key="2">
    <source>
        <dbReference type="ARBA" id="ARBA00010992"/>
    </source>
</evidence>
<evidence type="ECO:0000313" key="10">
    <source>
        <dbReference type="Proteomes" id="UP000005522"/>
    </source>
</evidence>
<dbReference type="SUPFAM" id="SSF103473">
    <property type="entry name" value="MFS general substrate transporter"/>
    <property type="match status" value="1"/>
</dbReference>
<feature type="domain" description="Major facilitator superfamily (MFS) profile" evidence="8">
    <location>
        <begin position="1"/>
        <end position="412"/>
    </location>
</feature>
<keyword evidence="6 7" id="KW-0472">Membrane</keyword>
<evidence type="ECO:0000256" key="1">
    <source>
        <dbReference type="ARBA" id="ARBA00004141"/>
    </source>
</evidence>
<feature type="transmembrane region" description="Helical" evidence="7">
    <location>
        <begin position="121"/>
        <end position="143"/>
    </location>
</feature>
<feature type="transmembrane region" description="Helical" evidence="7">
    <location>
        <begin position="91"/>
        <end position="109"/>
    </location>
</feature>
<dbReference type="eggNOG" id="COG0477">
    <property type="taxonomic scope" value="Bacteria"/>
</dbReference>
<dbReference type="Proteomes" id="UP000005522">
    <property type="component" value="Chromosome"/>
</dbReference>
<feature type="transmembrane region" description="Helical" evidence="7">
    <location>
        <begin position="264"/>
        <end position="286"/>
    </location>
</feature>
<protein>
    <submittedName>
        <fullName evidence="9">General substrate transporter</fullName>
    </submittedName>
</protein>
<comment type="subcellular location">
    <subcellularLocation>
        <location evidence="1">Membrane</location>
        <topology evidence="1">Multi-pass membrane protein</topology>
    </subcellularLocation>
</comment>
<evidence type="ECO:0000313" key="9">
    <source>
        <dbReference type="EMBL" id="AIA55469.1"/>
    </source>
</evidence>
<feature type="transmembrane region" description="Helical" evidence="7">
    <location>
        <begin position="298"/>
        <end position="316"/>
    </location>
</feature>
<dbReference type="PROSITE" id="PS50850">
    <property type="entry name" value="MFS"/>
    <property type="match status" value="1"/>
</dbReference>
<dbReference type="InterPro" id="IPR050814">
    <property type="entry name" value="Myo-inositol_Transporter"/>
</dbReference>
<comment type="similarity">
    <text evidence="2">Belongs to the major facilitator superfamily. Sugar transporter (TC 2.A.1.1) family.</text>
</comment>
<feature type="transmembrane region" description="Helical" evidence="7">
    <location>
        <begin position="229"/>
        <end position="252"/>
    </location>
</feature>
<feature type="transmembrane region" description="Helical" evidence="7">
    <location>
        <begin position="149"/>
        <end position="167"/>
    </location>
</feature>
<dbReference type="InterPro" id="IPR036259">
    <property type="entry name" value="MFS_trans_sf"/>
</dbReference>
<dbReference type="InterPro" id="IPR005828">
    <property type="entry name" value="MFS_sugar_transport-like"/>
</dbReference>
<dbReference type="GO" id="GO:0022857">
    <property type="term" value="F:transmembrane transporter activity"/>
    <property type="evidence" value="ECO:0007669"/>
    <property type="project" value="InterPro"/>
</dbReference>
<dbReference type="PROSITE" id="PS00217">
    <property type="entry name" value="SUGAR_TRANSPORT_2"/>
    <property type="match status" value="1"/>
</dbReference>
<dbReference type="AlphaFoldDB" id="A0A059ZRG2"/>
<evidence type="ECO:0000256" key="6">
    <source>
        <dbReference type="ARBA" id="ARBA00023136"/>
    </source>
</evidence>
<dbReference type="Gene3D" id="1.20.1250.20">
    <property type="entry name" value="MFS general substrate transporter like domains"/>
    <property type="match status" value="1"/>
</dbReference>
<dbReference type="Pfam" id="PF00083">
    <property type="entry name" value="Sugar_tr"/>
    <property type="match status" value="1"/>
</dbReference>
<dbReference type="HOGENOM" id="CLU_001265_46_6_6"/>
<gene>
    <name evidence="9" type="ORF">Acaty_c1605</name>
</gene>
<evidence type="ECO:0000256" key="4">
    <source>
        <dbReference type="ARBA" id="ARBA00022692"/>
    </source>
</evidence>
<proteinExistence type="inferred from homology"/>
<name>A0A059ZRG2_ACICK</name>
<evidence type="ECO:0000256" key="3">
    <source>
        <dbReference type="ARBA" id="ARBA00022448"/>
    </source>
</evidence>
<dbReference type="GO" id="GO:0016020">
    <property type="term" value="C:membrane"/>
    <property type="evidence" value="ECO:0007669"/>
    <property type="project" value="UniProtKB-SubCell"/>
</dbReference>
<feature type="transmembrane region" description="Helical" evidence="7">
    <location>
        <begin position="386"/>
        <end position="405"/>
    </location>
</feature>
<dbReference type="InterPro" id="IPR020846">
    <property type="entry name" value="MFS_dom"/>
</dbReference>
<keyword evidence="4 7" id="KW-0812">Transmembrane</keyword>
<feature type="transmembrane region" description="Helical" evidence="7">
    <location>
        <begin position="359"/>
        <end position="380"/>
    </location>
</feature>
<dbReference type="PANTHER" id="PTHR48020">
    <property type="entry name" value="PROTON MYO-INOSITOL COTRANSPORTER"/>
    <property type="match status" value="1"/>
</dbReference>